<evidence type="ECO:0000313" key="3">
    <source>
        <dbReference type="Proteomes" id="UP000594261"/>
    </source>
</evidence>
<evidence type="ECO:0000313" key="2">
    <source>
        <dbReference type="EnsemblPlants" id="QL08p044847:mrna:CDS:1"/>
    </source>
</evidence>
<organism evidence="2 3">
    <name type="scientific">Quercus lobata</name>
    <name type="common">Valley oak</name>
    <dbReference type="NCBI Taxonomy" id="97700"/>
    <lineage>
        <taxon>Eukaryota</taxon>
        <taxon>Viridiplantae</taxon>
        <taxon>Streptophyta</taxon>
        <taxon>Embryophyta</taxon>
        <taxon>Tracheophyta</taxon>
        <taxon>Spermatophyta</taxon>
        <taxon>Magnoliopsida</taxon>
        <taxon>eudicotyledons</taxon>
        <taxon>Gunneridae</taxon>
        <taxon>Pentapetalae</taxon>
        <taxon>rosids</taxon>
        <taxon>fabids</taxon>
        <taxon>Fagales</taxon>
        <taxon>Fagaceae</taxon>
        <taxon>Quercus</taxon>
    </lineage>
</organism>
<proteinExistence type="predicted"/>
<dbReference type="Pfam" id="PF05678">
    <property type="entry name" value="VQ"/>
    <property type="match status" value="1"/>
</dbReference>
<dbReference type="Proteomes" id="UP000594261">
    <property type="component" value="Chromosome 8"/>
</dbReference>
<dbReference type="EMBL" id="LRBV02000008">
    <property type="status" value="NOT_ANNOTATED_CDS"/>
    <property type="molecule type" value="Genomic_DNA"/>
</dbReference>
<dbReference type="OMA" id="FNQVCNQ"/>
<feature type="domain" description="VQ" evidence="1">
    <location>
        <begin position="28"/>
        <end position="50"/>
    </location>
</feature>
<dbReference type="Gramene" id="QL08p044847:mrna">
    <property type="protein sequence ID" value="QL08p044847:mrna:CDS:1"/>
    <property type="gene ID" value="QL08p044847"/>
</dbReference>
<dbReference type="InterPro" id="IPR008889">
    <property type="entry name" value="VQ"/>
</dbReference>
<accession>A0A7N2MD08</accession>
<name>A0A7N2MD08_QUELO</name>
<reference evidence="2 3" key="1">
    <citation type="journal article" date="2016" name="G3 (Bethesda)">
        <title>First Draft Assembly and Annotation of the Genome of a California Endemic Oak Quercus lobata Nee (Fagaceae).</title>
        <authorList>
            <person name="Sork V.L."/>
            <person name="Fitz-Gibbon S.T."/>
            <person name="Puiu D."/>
            <person name="Crepeau M."/>
            <person name="Gugger P.F."/>
            <person name="Sherman R."/>
            <person name="Stevens K."/>
            <person name="Langley C.H."/>
            <person name="Pellegrini M."/>
            <person name="Salzberg S.L."/>
        </authorList>
    </citation>
    <scope>NUCLEOTIDE SEQUENCE [LARGE SCALE GENOMIC DNA]</scope>
    <source>
        <strain evidence="2 3">cv. SW786</strain>
    </source>
</reference>
<dbReference type="AlphaFoldDB" id="A0A7N2MD08"/>
<reference evidence="2" key="2">
    <citation type="submission" date="2021-01" db="UniProtKB">
        <authorList>
            <consortium name="EnsemblPlants"/>
        </authorList>
    </citation>
    <scope>IDENTIFICATION</scope>
</reference>
<evidence type="ECO:0000259" key="1">
    <source>
        <dbReference type="Pfam" id="PF05678"/>
    </source>
</evidence>
<dbReference type="InParanoid" id="A0A7N2MD08"/>
<keyword evidence="3" id="KW-1185">Reference proteome</keyword>
<dbReference type="EnsemblPlants" id="QL08p044847:mrna">
    <property type="protein sequence ID" value="QL08p044847:mrna:CDS:1"/>
    <property type="gene ID" value="QL08p044847"/>
</dbReference>
<sequence>MGKKVRQASLKVSKNERQLQSLIKVLRPKVYITDSSSFKRLVQELTGNGSSITSPPTIEPDVQLANVPVIDITDQEDPENSIEASFVSLEYSSELCHQVSLSEELNQVSNPIYLDDSTYEDSAVNYDSTFQDSTVNYGVDLLAYNDLDSWLLDMEPFHFYNDHAQIDQEVSIHDYDYEFSGLP</sequence>
<protein>
    <recommendedName>
        <fullName evidence="1">VQ domain-containing protein</fullName>
    </recommendedName>
</protein>